<dbReference type="Pfam" id="PF11066">
    <property type="entry name" value="DUF2867"/>
    <property type="match status" value="1"/>
</dbReference>
<reference evidence="1 2" key="1">
    <citation type="submission" date="2020-08" db="EMBL/GenBank/DDBJ databases">
        <title>Genomic Encyclopedia of Type Strains, Phase III (KMG-III): the genomes of soil and plant-associated and newly described type strains.</title>
        <authorList>
            <person name="Whitman W."/>
        </authorList>
    </citation>
    <scope>NUCLEOTIDE SEQUENCE [LARGE SCALE GENOMIC DNA]</scope>
    <source>
        <strain evidence="1 2">CECT 3313</strain>
    </source>
</reference>
<dbReference type="AlphaFoldDB" id="A0A7W9PQK1"/>
<evidence type="ECO:0000313" key="2">
    <source>
        <dbReference type="Proteomes" id="UP000585836"/>
    </source>
</evidence>
<proteinExistence type="predicted"/>
<dbReference type="InterPro" id="IPR021295">
    <property type="entry name" value="DUF2867"/>
</dbReference>
<comment type="caution">
    <text evidence="1">The sequence shown here is derived from an EMBL/GenBank/DDBJ whole genome shotgun (WGS) entry which is preliminary data.</text>
</comment>
<evidence type="ECO:0000313" key="1">
    <source>
        <dbReference type="EMBL" id="MBB5925588.1"/>
    </source>
</evidence>
<organism evidence="1 2">
    <name type="scientific">Streptomyces echinatus</name>
    <dbReference type="NCBI Taxonomy" id="67293"/>
    <lineage>
        <taxon>Bacteria</taxon>
        <taxon>Bacillati</taxon>
        <taxon>Actinomycetota</taxon>
        <taxon>Actinomycetes</taxon>
        <taxon>Kitasatosporales</taxon>
        <taxon>Streptomycetaceae</taxon>
        <taxon>Streptomyces</taxon>
    </lineage>
</organism>
<sequence length="169" mass="18523">MTVTRVRRHAPPVLGAAVADLGGHDHADAVAVDLPAGTDAVEFTRLVFTGTPEWVHRLLTLRDRVMAPFGLRTQQRVPAADIRVEPGLRMGPFRLLSVTGAEVLCGDDDKHLDFRTSFAVRPVPSGTGLEGVCTTVVRFHRPAGRLYFRAIEPFHHLIVPRVVGRAVRP</sequence>
<evidence type="ECO:0008006" key="3">
    <source>
        <dbReference type="Google" id="ProtNLM"/>
    </source>
</evidence>
<dbReference type="Proteomes" id="UP000585836">
    <property type="component" value="Unassembled WGS sequence"/>
</dbReference>
<name>A0A7W9PQK1_9ACTN</name>
<dbReference type="RefSeq" id="WP_184961607.1">
    <property type="nucleotide sequence ID" value="NZ_JACHJK010000002.1"/>
</dbReference>
<gene>
    <name evidence="1" type="ORF">FHS34_001042</name>
</gene>
<accession>A0A7W9PQK1</accession>
<dbReference type="EMBL" id="JACHJK010000002">
    <property type="protein sequence ID" value="MBB5925588.1"/>
    <property type="molecule type" value="Genomic_DNA"/>
</dbReference>
<keyword evidence="2" id="KW-1185">Reference proteome</keyword>
<protein>
    <recommendedName>
        <fullName evidence="3">DUF2867 domain-containing protein</fullName>
    </recommendedName>
</protein>